<keyword evidence="1" id="KW-0732">Signal</keyword>
<evidence type="ECO:0000256" key="1">
    <source>
        <dbReference type="SAM" id="SignalP"/>
    </source>
</evidence>
<organism evidence="3 4">
    <name type="scientific">Neptunomonas marina</name>
    <dbReference type="NCBI Taxonomy" id="1815562"/>
    <lineage>
        <taxon>Bacteria</taxon>
        <taxon>Pseudomonadati</taxon>
        <taxon>Pseudomonadota</taxon>
        <taxon>Gammaproteobacteria</taxon>
        <taxon>Oceanospirillales</taxon>
        <taxon>Oceanospirillaceae</taxon>
        <taxon>Neptunomonas</taxon>
    </lineage>
</organism>
<dbReference type="EMBL" id="SACQ01000004">
    <property type="protein sequence ID" value="RVU30608.1"/>
    <property type="molecule type" value="Genomic_DNA"/>
</dbReference>
<gene>
    <name evidence="3" type="ORF">EOE65_09825</name>
</gene>
<dbReference type="Pfam" id="PF12697">
    <property type="entry name" value="Abhydrolase_6"/>
    <property type="match status" value="1"/>
</dbReference>
<dbReference type="AlphaFoldDB" id="A0A437Q803"/>
<feature type="signal peptide" evidence="1">
    <location>
        <begin position="1"/>
        <end position="19"/>
    </location>
</feature>
<dbReference type="Proteomes" id="UP000282818">
    <property type="component" value="Unassembled WGS sequence"/>
</dbReference>
<keyword evidence="4" id="KW-1185">Reference proteome</keyword>
<dbReference type="InterPro" id="IPR000073">
    <property type="entry name" value="AB_hydrolase_1"/>
</dbReference>
<evidence type="ECO:0000259" key="2">
    <source>
        <dbReference type="Pfam" id="PF12697"/>
    </source>
</evidence>
<dbReference type="PANTHER" id="PTHR42886">
    <property type="entry name" value="RE40534P-RELATED"/>
    <property type="match status" value="1"/>
</dbReference>
<dbReference type="InterPro" id="IPR029058">
    <property type="entry name" value="AB_hydrolase_fold"/>
</dbReference>
<dbReference type="Gene3D" id="3.40.50.1820">
    <property type="entry name" value="alpha/beta hydrolase"/>
    <property type="match status" value="1"/>
</dbReference>
<evidence type="ECO:0000313" key="4">
    <source>
        <dbReference type="Proteomes" id="UP000282818"/>
    </source>
</evidence>
<protein>
    <submittedName>
        <fullName evidence="3">Alpha/beta hydrolase</fullName>
    </submittedName>
</protein>
<dbReference type="PANTHER" id="PTHR42886:SF29">
    <property type="entry name" value="PUMMELIG, ISOFORM A"/>
    <property type="match status" value="1"/>
</dbReference>
<comment type="caution">
    <text evidence="3">The sequence shown here is derived from an EMBL/GenBank/DDBJ whole genome shotgun (WGS) entry which is preliminary data.</text>
</comment>
<feature type="domain" description="AB hydrolase-1" evidence="2">
    <location>
        <begin position="49"/>
        <end position="281"/>
    </location>
</feature>
<dbReference type="GO" id="GO:0016787">
    <property type="term" value="F:hydrolase activity"/>
    <property type="evidence" value="ECO:0007669"/>
    <property type="project" value="UniProtKB-KW"/>
</dbReference>
<proteinExistence type="predicted"/>
<dbReference type="RefSeq" id="WP_127694143.1">
    <property type="nucleotide sequence ID" value="NZ_SACQ01000004.1"/>
</dbReference>
<feature type="chain" id="PRO_5019305218" evidence="1">
    <location>
        <begin position="20"/>
        <end position="292"/>
    </location>
</feature>
<evidence type="ECO:0000313" key="3">
    <source>
        <dbReference type="EMBL" id="RVU30608.1"/>
    </source>
</evidence>
<accession>A0A437Q803</accession>
<dbReference type="SUPFAM" id="SSF53474">
    <property type="entry name" value="alpha/beta-Hydrolases"/>
    <property type="match status" value="1"/>
</dbReference>
<sequence length="292" mass="32012">MFKRSLATLLLSVPTLSLAAQQVTIPFNGLNLGANLAIAEGSSLSDNIVVLTHGTLAHNEMEIIATLQSLLSDEGINSLAVNLSLGLNSRQGMYDCAEPHQHKHSDAVAELNAWADWLATQGATQPIFAGHSRGGNQTAWFADTYPEKAKAQVLIAPATWSEDDAQESYQKRYRTPLDGELQRAKASDQSAWLDTAGFIYCENARVTASSFVDYYAPNPRFDTPTLLKTASVPTLVISGSEDNTVPDLPEKMPNVDNSHVTYYNIEGADHFFRDLYADEVIEQIVEFMDTLE</sequence>
<reference evidence="3 4" key="1">
    <citation type="submission" date="2019-01" db="EMBL/GenBank/DDBJ databases">
        <authorList>
            <person name="Chen W.-M."/>
        </authorList>
    </citation>
    <scope>NUCLEOTIDE SEQUENCE [LARGE SCALE GENOMIC DNA]</scope>
    <source>
        <strain evidence="3 4">HPM-16</strain>
    </source>
</reference>
<name>A0A437Q803_9GAMM</name>
<keyword evidence="3" id="KW-0378">Hydrolase</keyword>